<dbReference type="EMBL" id="OZ034819">
    <property type="protein sequence ID" value="CAL1394556.1"/>
    <property type="molecule type" value="Genomic_DNA"/>
</dbReference>
<proteinExistence type="predicted"/>
<protein>
    <submittedName>
        <fullName evidence="2">Uncharacterized protein</fullName>
    </submittedName>
</protein>
<accession>A0AAV2F8J1</accession>
<gene>
    <name evidence="2" type="ORF">LTRI10_LOCUS35051</name>
</gene>
<evidence type="ECO:0000313" key="3">
    <source>
        <dbReference type="Proteomes" id="UP001497516"/>
    </source>
</evidence>
<evidence type="ECO:0000313" key="2">
    <source>
        <dbReference type="EMBL" id="CAL1394556.1"/>
    </source>
</evidence>
<name>A0AAV2F8J1_9ROSI</name>
<dbReference type="Proteomes" id="UP001497516">
    <property type="component" value="Chromosome 6"/>
</dbReference>
<feature type="region of interest" description="Disordered" evidence="1">
    <location>
        <begin position="43"/>
        <end position="66"/>
    </location>
</feature>
<dbReference type="AlphaFoldDB" id="A0AAV2F8J1"/>
<sequence>MLTWKTMAVIKLQTAAEKAAEKAAMEKSYADIMAQKPEATAKKVVGQGTTKEGAAKASTQKGEESLDHVTVADVTDKEKLKATVHKLVAVLLTID</sequence>
<keyword evidence="3" id="KW-1185">Reference proteome</keyword>
<evidence type="ECO:0000256" key="1">
    <source>
        <dbReference type="SAM" id="MobiDB-lite"/>
    </source>
</evidence>
<reference evidence="2 3" key="1">
    <citation type="submission" date="2024-04" db="EMBL/GenBank/DDBJ databases">
        <authorList>
            <person name="Fracassetti M."/>
        </authorList>
    </citation>
    <scope>NUCLEOTIDE SEQUENCE [LARGE SCALE GENOMIC DNA]</scope>
</reference>
<organism evidence="2 3">
    <name type="scientific">Linum trigynum</name>
    <dbReference type="NCBI Taxonomy" id="586398"/>
    <lineage>
        <taxon>Eukaryota</taxon>
        <taxon>Viridiplantae</taxon>
        <taxon>Streptophyta</taxon>
        <taxon>Embryophyta</taxon>
        <taxon>Tracheophyta</taxon>
        <taxon>Spermatophyta</taxon>
        <taxon>Magnoliopsida</taxon>
        <taxon>eudicotyledons</taxon>
        <taxon>Gunneridae</taxon>
        <taxon>Pentapetalae</taxon>
        <taxon>rosids</taxon>
        <taxon>fabids</taxon>
        <taxon>Malpighiales</taxon>
        <taxon>Linaceae</taxon>
        <taxon>Linum</taxon>
    </lineage>
</organism>